<protein>
    <submittedName>
        <fullName evidence="6">TetR/AcrR family transcriptional regulator</fullName>
    </submittedName>
</protein>
<evidence type="ECO:0000259" key="5">
    <source>
        <dbReference type="PROSITE" id="PS50977"/>
    </source>
</evidence>
<dbReference type="SUPFAM" id="SSF48498">
    <property type="entry name" value="Tetracyclin repressor-like, C-terminal domain"/>
    <property type="match status" value="1"/>
</dbReference>
<feature type="domain" description="HTH tetR-type" evidence="5">
    <location>
        <begin position="11"/>
        <end position="71"/>
    </location>
</feature>
<dbReference type="InterPro" id="IPR036271">
    <property type="entry name" value="Tet_transcr_reg_TetR-rel_C_sf"/>
</dbReference>
<reference evidence="6 7" key="1">
    <citation type="submission" date="2020-09" db="EMBL/GenBank/DDBJ databases">
        <title>Methylomonas albis sp. nov. and Methylomonas fluvii sp. nov.: Two cold-adapted methanotrophs from the River Elbe and an amended description of Methylovulum psychrotolerans strain Eb1.</title>
        <authorList>
            <person name="Bussmann I.K."/>
            <person name="Klings K.-W."/>
            <person name="Warnstedt J."/>
            <person name="Hoppert M."/>
            <person name="Saborowski A."/>
            <person name="Horn F."/>
            <person name="Liebner S."/>
        </authorList>
    </citation>
    <scope>NUCLEOTIDE SEQUENCE [LARGE SCALE GENOMIC DNA]</scope>
    <source>
        <strain evidence="6 7">EbA</strain>
    </source>
</reference>
<dbReference type="PANTHER" id="PTHR47506">
    <property type="entry name" value="TRANSCRIPTIONAL REGULATORY PROTEIN"/>
    <property type="match status" value="1"/>
</dbReference>
<evidence type="ECO:0000256" key="4">
    <source>
        <dbReference type="PROSITE-ProRule" id="PRU00335"/>
    </source>
</evidence>
<evidence type="ECO:0000256" key="2">
    <source>
        <dbReference type="ARBA" id="ARBA00023125"/>
    </source>
</evidence>
<dbReference type="SUPFAM" id="SSF46689">
    <property type="entry name" value="Homeodomain-like"/>
    <property type="match status" value="1"/>
</dbReference>
<dbReference type="Pfam" id="PF00440">
    <property type="entry name" value="TetR_N"/>
    <property type="match status" value="1"/>
</dbReference>
<evidence type="ECO:0000313" key="6">
    <source>
        <dbReference type="EMBL" id="MBD9358014.1"/>
    </source>
</evidence>
<dbReference type="EMBL" id="JACXSS010000001">
    <property type="protein sequence ID" value="MBD9358014.1"/>
    <property type="molecule type" value="Genomic_DNA"/>
</dbReference>
<dbReference type="Proteomes" id="UP000652176">
    <property type="component" value="Unassembled WGS sequence"/>
</dbReference>
<name>A0ABR9D701_9GAMM</name>
<keyword evidence="1" id="KW-0805">Transcription regulation</keyword>
<sequence>MISDSSTILDRPPRERILLTAHDLFYRDGIRATGIDKVIAESGVTKVTFYRYFPSKNDLIRAFLDYRHEGWMAWFRGALQRNGGRAGGGLMPLVATMAEWFRKPIYRGCAFINTVAELGGVLPDVLDICHQHKQDMVRVISELLPDSPNRQQLANAAAVAVDGAIVKAQLEAQEAGEKQSLKSLETLLVALDAFAESTAAGKAPHH</sequence>
<evidence type="ECO:0000256" key="3">
    <source>
        <dbReference type="ARBA" id="ARBA00023163"/>
    </source>
</evidence>
<feature type="DNA-binding region" description="H-T-H motif" evidence="4">
    <location>
        <begin position="34"/>
        <end position="53"/>
    </location>
</feature>
<dbReference type="PRINTS" id="PR00455">
    <property type="entry name" value="HTHTETR"/>
</dbReference>
<comment type="caution">
    <text evidence="6">The sequence shown here is derived from an EMBL/GenBank/DDBJ whole genome shotgun (WGS) entry which is preliminary data.</text>
</comment>
<keyword evidence="2 4" id="KW-0238">DNA-binding</keyword>
<keyword evidence="7" id="KW-1185">Reference proteome</keyword>
<organism evidence="6 7">
    <name type="scientific">Methylomonas albis</name>
    <dbReference type="NCBI Taxonomy" id="1854563"/>
    <lineage>
        <taxon>Bacteria</taxon>
        <taxon>Pseudomonadati</taxon>
        <taxon>Pseudomonadota</taxon>
        <taxon>Gammaproteobacteria</taxon>
        <taxon>Methylococcales</taxon>
        <taxon>Methylococcaceae</taxon>
        <taxon>Methylomonas</taxon>
    </lineage>
</organism>
<dbReference type="PROSITE" id="PS50977">
    <property type="entry name" value="HTH_TETR_2"/>
    <property type="match status" value="1"/>
</dbReference>
<proteinExistence type="predicted"/>
<evidence type="ECO:0000256" key="1">
    <source>
        <dbReference type="ARBA" id="ARBA00023015"/>
    </source>
</evidence>
<dbReference type="InterPro" id="IPR001647">
    <property type="entry name" value="HTH_TetR"/>
</dbReference>
<dbReference type="InterPro" id="IPR009057">
    <property type="entry name" value="Homeodomain-like_sf"/>
</dbReference>
<dbReference type="PANTHER" id="PTHR47506:SF3">
    <property type="entry name" value="HTH-TYPE TRANSCRIPTIONAL REGULATOR LMRA"/>
    <property type="match status" value="1"/>
</dbReference>
<dbReference type="Gene3D" id="1.10.357.10">
    <property type="entry name" value="Tetracycline Repressor, domain 2"/>
    <property type="match status" value="1"/>
</dbReference>
<evidence type="ECO:0000313" key="7">
    <source>
        <dbReference type="Proteomes" id="UP000652176"/>
    </source>
</evidence>
<keyword evidence="3" id="KW-0804">Transcription</keyword>
<gene>
    <name evidence="6" type="ORF">IE877_19415</name>
</gene>
<dbReference type="RefSeq" id="WP_192376254.1">
    <property type="nucleotide sequence ID" value="NZ_CAJHIV010000001.1"/>
</dbReference>
<accession>A0ABR9D701</accession>